<accession>A0A3P6FFB0</accession>
<organism evidence="1">
    <name type="scientific">Brassica oleracea</name>
    <name type="common">Wild cabbage</name>
    <dbReference type="NCBI Taxonomy" id="3712"/>
    <lineage>
        <taxon>Eukaryota</taxon>
        <taxon>Viridiplantae</taxon>
        <taxon>Streptophyta</taxon>
        <taxon>Embryophyta</taxon>
        <taxon>Tracheophyta</taxon>
        <taxon>Spermatophyta</taxon>
        <taxon>Magnoliopsida</taxon>
        <taxon>eudicotyledons</taxon>
        <taxon>Gunneridae</taxon>
        <taxon>Pentapetalae</taxon>
        <taxon>rosids</taxon>
        <taxon>malvids</taxon>
        <taxon>Brassicales</taxon>
        <taxon>Brassicaceae</taxon>
        <taxon>Brassiceae</taxon>
        <taxon>Brassica</taxon>
    </lineage>
</organism>
<reference evidence="1" key="1">
    <citation type="submission" date="2018-11" db="EMBL/GenBank/DDBJ databases">
        <authorList>
            <consortium name="Genoscope - CEA"/>
            <person name="William W."/>
        </authorList>
    </citation>
    <scope>NUCLEOTIDE SEQUENCE</scope>
</reference>
<dbReference type="EMBL" id="LR031877">
    <property type="protein sequence ID" value="VDD46364.1"/>
    <property type="molecule type" value="Genomic_DNA"/>
</dbReference>
<protein>
    <submittedName>
        <fullName evidence="1">Uncharacterized protein</fullName>
    </submittedName>
</protein>
<dbReference type="AlphaFoldDB" id="A0A3P6FFB0"/>
<evidence type="ECO:0000313" key="1">
    <source>
        <dbReference type="EMBL" id="VDD46364.1"/>
    </source>
</evidence>
<name>A0A3P6FFB0_BRAOL</name>
<sequence length="50" mass="5689">MPATVNVNRLAFFRQCFKAGSMFSVSGFTLARCDQNFRLNDSRNLKTLTL</sequence>
<proteinExistence type="predicted"/>
<gene>
    <name evidence="1" type="ORF">BOLC5T33911H</name>
</gene>